<gene>
    <name evidence="4" type="ORF">GCM10010121_006030</name>
</gene>
<keyword evidence="2" id="KW-0812">Transmembrane</keyword>
<keyword evidence="2" id="KW-0472">Membrane</keyword>
<accession>A0A917K5U6</accession>
<proteinExistence type="predicted"/>
<reference evidence="4" key="2">
    <citation type="submission" date="2020-09" db="EMBL/GenBank/DDBJ databases">
        <authorList>
            <person name="Sun Q."/>
            <person name="Ohkuma M."/>
        </authorList>
    </citation>
    <scope>NUCLEOTIDE SEQUENCE</scope>
    <source>
        <strain evidence="4">JCM 3086</strain>
    </source>
</reference>
<feature type="signal peptide" evidence="3">
    <location>
        <begin position="1"/>
        <end position="26"/>
    </location>
</feature>
<reference evidence="4" key="1">
    <citation type="journal article" date="2014" name="Int. J. Syst. Evol. Microbiol.">
        <title>Complete genome sequence of Corynebacterium casei LMG S-19264T (=DSM 44701T), isolated from a smear-ripened cheese.</title>
        <authorList>
            <consortium name="US DOE Joint Genome Institute (JGI-PGF)"/>
            <person name="Walter F."/>
            <person name="Albersmeier A."/>
            <person name="Kalinowski J."/>
            <person name="Ruckert C."/>
        </authorList>
    </citation>
    <scope>NUCLEOTIDE SEQUENCE</scope>
    <source>
        <strain evidence="4">JCM 3086</strain>
    </source>
</reference>
<comment type="caution">
    <text evidence="4">The sequence shown here is derived from an EMBL/GenBank/DDBJ whole genome shotgun (WGS) entry which is preliminary data.</text>
</comment>
<dbReference type="EMBL" id="BMQA01000001">
    <property type="protein sequence ID" value="GGI98590.1"/>
    <property type="molecule type" value="Genomic_DNA"/>
</dbReference>
<evidence type="ECO:0000313" key="4">
    <source>
        <dbReference type="EMBL" id="GGI98590.1"/>
    </source>
</evidence>
<keyword evidence="5" id="KW-1185">Reference proteome</keyword>
<evidence type="ECO:0000256" key="3">
    <source>
        <dbReference type="SAM" id="SignalP"/>
    </source>
</evidence>
<keyword evidence="3" id="KW-0732">Signal</keyword>
<dbReference type="Proteomes" id="UP000657574">
    <property type="component" value="Unassembled WGS sequence"/>
</dbReference>
<evidence type="ECO:0000256" key="1">
    <source>
        <dbReference type="SAM" id="MobiDB-lite"/>
    </source>
</evidence>
<protein>
    <recommendedName>
        <fullName evidence="6">Integral membrane protein</fullName>
    </recommendedName>
</protein>
<keyword evidence="2" id="KW-1133">Transmembrane helix</keyword>
<feature type="transmembrane region" description="Helical" evidence="2">
    <location>
        <begin position="295"/>
        <end position="314"/>
    </location>
</feature>
<feature type="chain" id="PRO_5037264103" description="Integral membrane protein" evidence="3">
    <location>
        <begin position="27"/>
        <end position="322"/>
    </location>
</feature>
<name>A0A917K5U6_9ACTN</name>
<dbReference type="AlphaFoldDB" id="A0A917K5U6"/>
<organism evidence="4 5">
    <name type="scientific">Streptomyces brasiliensis</name>
    <dbReference type="NCBI Taxonomy" id="1954"/>
    <lineage>
        <taxon>Bacteria</taxon>
        <taxon>Bacillati</taxon>
        <taxon>Actinomycetota</taxon>
        <taxon>Actinomycetes</taxon>
        <taxon>Kitasatosporales</taxon>
        <taxon>Streptomycetaceae</taxon>
        <taxon>Streptomyces</taxon>
    </lineage>
</organism>
<feature type="region of interest" description="Disordered" evidence="1">
    <location>
        <begin position="102"/>
        <end position="141"/>
    </location>
</feature>
<evidence type="ECO:0008006" key="6">
    <source>
        <dbReference type="Google" id="ProtNLM"/>
    </source>
</evidence>
<evidence type="ECO:0000256" key="2">
    <source>
        <dbReference type="SAM" id="Phobius"/>
    </source>
</evidence>
<sequence length="322" mass="32126">MGNTRALAAVAAAVAALGLTTPVAVADGMGNGGGTDVGGVAIVPGGNGVLPVPVPGGILGNNGFLPGFNNGFNNGFGNNGFNNGFRPGFNNGFNNNGNRPGFNNGFNNNGNRPGFNNNGNRPGNDNGFNNNGNRPGNDNGFNNGFNNGLGLGNNNGLGLGNNNGLGLGNNNGLGLGNNNTFGPDNNLGNFARNIVIQPSVVAGGGRITITVDGCRGGGNASSRAFRTLPLVPVNGNSDTARGVATIDNNVRPGPYDVTADCNGRTLTRPNAFTVLGGVHGGVGGSISNGATPTDMAIGGGLVSSAVVGGCVFWLRRRLEKRI</sequence>
<evidence type="ECO:0000313" key="5">
    <source>
        <dbReference type="Proteomes" id="UP000657574"/>
    </source>
</evidence>